<dbReference type="Proteomes" id="UP001152024">
    <property type="component" value="Unassembled WGS sequence"/>
</dbReference>
<proteinExistence type="predicted"/>
<sequence length="201" mass="22632">MADAPTRDTPMMVSNTQAPAEGDGPSAESTSDTPRAIRHRPYKRMLKASQPTTDPTDGYTLFGMNKEEARAEFDSHLRERLNNPEKLQQFSQPANFQRAAERFMTAADAHKAAKTRLGALKTDLRAKLREYEENKEGVDESFDREYGSVWEALFVKIKETEVTVEDLDKAEGSALQDVRHIINGEVVSRLSRAQVSGPFWE</sequence>
<feature type="region of interest" description="Disordered" evidence="2">
    <location>
        <begin position="1"/>
        <end position="61"/>
    </location>
</feature>
<accession>A0ABQ8R7V3</accession>
<feature type="coiled-coil region" evidence="1">
    <location>
        <begin position="114"/>
        <end position="141"/>
    </location>
</feature>
<gene>
    <name evidence="3" type="ORF">NW768_007513</name>
</gene>
<feature type="compositionally biased region" description="Basic residues" evidence="2">
    <location>
        <begin position="36"/>
        <end position="46"/>
    </location>
</feature>
<organism evidence="3 4">
    <name type="scientific">Fusarium equiseti</name>
    <name type="common">Fusarium scirpi</name>
    <dbReference type="NCBI Taxonomy" id="61235"/>
    <lineage>
        <taxon>Eukaryota</taxon>
        <taxon>Fungi</taxon>
        <taxon>Dikarya</taxon>
        <taxon>Ascomycota</taxon>
        <taxon>Pezizomycotina</taxon>
        <taxon>Sordariomycetes</taxon>
        <taxon>Hypocreomycetidae</taxon>
        <taxon>Hypocreales</taxon>
        <taxon>Nectriaceae</taxon>
        <taxon>Fusarium</taxon>
        <taxon>Fusarium incarnatum-equiseti species complex</taxon>
    </lineage>
</organism>
<dbReference type="EMBL" id="JAOQBH010000011">
    <property type="protein sequence ID" value="KAJ4128987.1"/>
    <property type="molecule type" value="Genomic_DNA"/>
</dbReference>
<evidence type="ECO:0000313" key="4">
    <source>
        <dbReference type="Proteomes" id="UP001152024"/>
    </source>
</evidence>
<evidence type="ECO:0000256" key="2">
    <source>
        <dbReference type="SAM" id="MobiDB-lite"/>
    </source>
</evidence>
<evidence type="ECO:0000256" key="1">
    <source>
        <dbReference type="SAM" id="Coils"/>
    </source>
</evidence>
<evidence type="ECO:0000313" key="3">
    <source>
        <dbReference type="EMBL" id="KAJ4128987.1"/>
    </source>
</evidence>
<comment type="caution">
    <text evidence="3">The sequence shown here is derived from an EMBL/GenBank/DDBJ whole genome shotgun (WGS) entry which is preliminary data.</text>
</comment>
<reference evidence="3" key="1">
    <citation type="submission" date="2022-09" db="EMBL/GenBank/DDBJ databases">
        <title>Fusarium specimens isolated from Avocado Roots.</title>
        <authorList>
            <person name="Stajich J."/>
            <person name="Roper C."/>
            <person name="Heimlech-Rivalta G."/>
        </authorList>
    </citation>
    <scope>NUCLEOTIDE SEQUENCE</scope>
    <source>
        <strain evidence="3">CF00095</strain>
    </source>
</reference>
<keyword evidence="4" id="KW-1185">Reference proteome</keyword>
<name>A0ABQ8R7V3_FUSEQ</name>
<keyword evidence="1" id="KW-0175">Coiled coil</keyword>
<protein>
    <submittedName>
        <fullName evidence="3">Uncharacterized protein</fullName>
    </submittedName>
</protein>